<dbReference type="EMBL" id="JACSQM010000002">
    <property type="protein sequence ID" value="MBD7963414.1"/>
    <property type="molecule type" value="Genomic_DNA"/>
</dbReference>
<evidence type="ECO:0000313" key="2">
    <source>
        <dbReference type="EMBL" id="MBD7963414.1"/>
    </source>
</evidence>
<organism evidence="2 3">
    <name type="scientific">Fictibacillus norfolkensis</name>
    <dbReference type="NCBI Taxonomy" id="2762233"/>
    <lineage>
        <taxon>Bacteria</taxon>
        <taxon>Bacillati</taxon>
        <taxon>Bacillota</taxon>
        <taxon>Bacilli</taxon>
        <taxon>Bacillales</taxon>
        <taxon>Fictibacillaceae</taxon>
        <taxon>Fictibacillus</taxon>
    </lineage>
</organism>
<dbReference type="Proteomes" id="UP000603641">
    <property type="component" value="Unassembled WGS sequence"/>
</dbReference>
<feature type="domain" description="VOC" evidence="1">
    <location>
        <begin position="7"/>
        <end position="126"/>
    </location>
</feature>
<sequence length="144" mass="16578">MNKKLIRVGTTYVPVLHVDHSAKWYTEKLGATINYCDDEKAILDLADQSFFLVRSLKDETSNFIDDKGEKRFSLTFEVDGKEALYNLHAEFRTQGIQTGDIEDRGHTGENFVFFDPDGNCFDVWSVLSPEYKALRKETVSEIER</sequence>
<gene>
    <name evidence="2" type="ORF">H9648_05030</name>
</gene>
<reference evidence="2 3" key="1">
    <citation type="submission" date="2020-08" db="EMBL/GenBank/DDBJ databases">
        <title>A Genomic Blueprint of the Chicken Gut Microbiome.</title>
        <authorList>
            <person name="Gilroy R."/>
            <person name="Ravi A."/>
            <person name="Getino M."/>
            <person name="Pursley I."/>
            <person name="Horton D.L."/>
            <person name="Alikhan N.-F."/>
            <person name="Baker D."/>
            <person name="Gharbi K."/>
            <person name="Hall N."/>
            <person name="Watson M."/>
            <person name="Adriaenssens E.M."/>
            <person name="Foster-Nyarko E."/>
            <person name="Jarju S."/>
            <person name="Secka A."/>
            <person name="Antonio M."/>
            <person name="Oren A."/>
            <person name="Chaudhuri R."/>
            <person name="La Ragione R.M."/>
            <person name="Hildebrand F."/>
            <person name="Pallen M.J."/>
        </authorList>
    </citation>
    <scope>NUCLEOTIDE SEQUENCE [LARGE SCALE GENOMIC DNA]</scope>
    <source>
        <strain evidence="2 3">Sa2CUA10</strain>
    </source>
</reference>
<comment type="caution">
    <text evidence="2">The sequence shown here is derived from an EMBL/GenBank/DDBJ whole genome shotgun (WGS) entry which is preliminary data.</text>
</comment>
<dbReference type="PROSITE" id="PS51819">
    <property type="entry name" value="VOC"/>
    <property type="match status" value="1"/>
</dbReference>
<evidence type="ECO:0000259" key="1">
    <source>
        <dbReference type="PROSITE" id="PS51819"/>
    </source>
</evidence>
<evidence type="ECO:0000313" key="3">
    <source>
        <dbReference type="Proteomes" id="UP000603641"/>
    </source>
</evidence>
<proteinExistence type="predicted"/>
<dbReference type="SUPFAM" id="SSF54593">
    <property type="entry name" value="Glyoxalase/Bleomycin resistance protein/Dihydroxybiphenyl dioxygenase"/>
    <property type="match status" value="1"/>
</dbReference>
<dbReference type="Pfam" id="PF00903">
    <property type="entry name" value="Glyoxalase"/>
    <property type="match status" value="1"/>
</dbReference>
<dbReference type="RefSeq" id="WP_191752817.1">
    <property type="nucleotide sequence ID" value="NZ_JACSQM010000002.1"/>
</dbReference>
<dbReference type="Gene3D" id="3.10.180.10">
    <property type="entry name" value="2,3-Dihydroxybiphenyl 1,2-Dioxygenase, domain 1"/>
    <property type="match status" value="1"/>
</dbReference>
<dbReference type="InterPro" id="IPR029068">
    <property type="entry name" value="Glyas_Bleomycin-R_OHBP_Dase"/>
</dbReference>
<dbReference type="InterPro" id="IPR004360">
    <property type="entry name" value="Glyas_Fos-R_dOase_dom"/>
</dbReference>
<dbReference type="InterPro" id="IPR037523">
    <property type="entry name" value="VOC_core"/>
</dbReference>
<protein>
    <submittedName>
        <fullName evidence="2">VOC family protein</fullName>
    </submittedName>
</protein>
<name>A0ABR8SIV2_9BACL</name>
<accession>A0ABR8SIV2</accession>
<keyword evidence="3" id="KW-1185">Reference proteome</keyword>
<dbReference type="CDD" id="cd06587">
    <property type="entry name" value="VOC"/>
    <property type="match status" value="1"/>
</dbReference>